<feature type="compositionally biased region" description="Polar residues" evidence="2">
    <location>
        <begin position="266"/>
        <end position="287"/>
    </location>
</feature>
<keyword evidence="1" id="KW-0175">Coiled coil</keyword>
<evidence type="ECO:0000256" key="2">
    <source>
        <dbReference type="SAM" id="MobiDB-lite"/>
    </source>
</evidence>
<dbReference type="KEGG" id="fcy:FRACYDRAFT_193274"/>
<gene>
    <name evidence="3" type="ORF">FRACYDRAFT_193274</name>
</gene>
<reference evidence="3 4" key="1">
    <citation type="submission" date="2016-09" db="EMBL/GenBank/DDBJ databases">
        <title>Extensive genetic diversity and differential bi-allelic expression allows diatom success in the polar Southern Ocean.</title>
        <authorList>
            <consortium name="DOE Joint Genome Institute"/>
            <person name="Mock T."/>
            <person name="Otillar R.P."/>
            <person name="Strauss J."/>
            <person name="Dupont C."/>
            <person name="Frickenhaus S."/>
            <person name="Maumus F."/>
            <person name="Mcmullan M."/>
            <person name="Sanges R."/>
            <person name="Schmutz J."/>
            <person name="Toseland A."/>
            <person name="Valas R."/>
            <person name="Veluchamy A."/>
            <person name="Ward B.J."/>
            <person name="Allen A."/>
            <person name="Barry K."/>
            <person name="Falciatore A."/>
            <person name="Ferrante M."/>
            <person name="Fortunato A.E."/>
            <person name="Gloeckner G."/>
            <person name="Gruber A."/>
            <person name="Hipkin R."/>
            <person name="Janech M."/>
            <person name="Kroth P."/>
            <person name="Leese F."/>
            <person name="Lindquist E."/>
            <person name="Lyon B.R."/>
            <person name="Martin J."/>
            <person name="Mayer C."/>
            <person name="Parker M."/>
            <person name="Quesneville H."/>
            <person name="Raymond J."/>
            <person name="Uhlig C."/>
            <person name="Valentin K.U."/>
            <person name="Worden A.Z."/>
            <person name="Armbrust E.V."/>
            <person name="Bowler C."/>
            <person name="Green B."/>
            <person name="Moulton V."/>
            <person name="Van Oosterhout C."/>
            <person name="Grigoriev I."/>
        </authorList>
    </citation>
    <scope>NUCLEOTIDE SEQUENCE [LARGE SCALE GENOMIC DNA]</scope>
    <source>
        <strain evidence="3 4">CCMP1102</strain>
    </source>
</reference>
<dbReference type="Proteomes" id="UP000095751">
    <property type="component" value="Unassembled WGS sequence"/>
</dbReference>
<keyword evidence="4" id="KW-1185">Reference proteome</keyword>
<dbReference type="EMBL" id="KV784370">
    <property type="protein sequence ID" value="OEU10759.1"/>
    <property type="molecule type" value="Genomic_DNA"/>
</dbReference>
<organism evidence="3 4">
    <name type="scientific">Fragilariopsis cylindrus CCMP1102</name>
    <dbReference type="NCBI Taxonomy" id="635003"/>
    <lineage>
        <taxon>Eukaryota</taxon>
        <taxon>Sar</taxon>
        <taxon>Stramenopiles</taxon>
        <taxon>Ochrophyta</taxon>
        <taxon>Bacillariophyta</taxon>
        <taxon>Bacillariophyceae</taxon>
        <taxon>Bacillariophycidae</taxon>
        <taxon>Bacillariales</taxon>
        <taxon>Bacillariaceae</taxon>
        <taxon>Fragilariopsis</taxon>
    </lineage>
</organism>
<evidence type="ECO:0000313" key="4">
    <source>
        <dbReference type="Proteomes" id="UP000095751"/>
    </source>
</evidence>
<dbReference type="OrthoDB" id="49424at2759"/>
<dbReference type="AlphaFoldDB" id="A0A1E7EY65"/>
<name>A0A1E7EY65_9STRA</name>
<feature type="coiled-coil region" evidence="1">
    <location>
        <begin position="25"/>
        <end position="138"/>
    </location>
</feature>
<evidence type="ECO:0000313" key="3">
    <source>
        <dbReference type="EMBL" id="OEU10759.1"/>
    </source>
</evidence>
<accession>A0A1E7EY65</accession>
<protein>
    <submittedName>
        <fullName evidence="3">Uncharacterized protein</fullName>
    </submittedName>
</protein>
<dbReference type="InParanoid" id="A0A1E7EY65"/>
<proteinExistence type="predicted"/>
<feature type="region of interest" description="Disordered" evidence="2">
    <location>
        <begin position="190"/>
        <end position="218"/>
    </location>
</feature>
<evidence type="ECO:0000256" key="1">
    <source>
        <dbReference type="SAM" id="Coils"/>
    </source>
</evidence>
<sequence>MPFLDLRGGGLFGGKDKRSNAQIYRESLEEQVMLLDEQLRQARTEISTVRERAKQQGKIDNKEEAQILKQGEEEKKRIEKERRKEQKVALVQLQDEIRQLEQMKSQLETLLETSANQIEELEQKLTSQEKITIEMEESYKKQIIDLETTLGDVQRIQLQKLTELHQTKIDSAVKEALKAQEDVLRMKMEETTKRLSKEHAKDMEKEKARSEIAVETERKKMRKLVRALALREKKLKAQQQPSSSKENDDEDNENVIEQKSKKARTTVKTTSSFNNSMKNPPTNRGRR</sequence>
<feature type="region of interest" description="Disordered" evidence="2">
    <location>
        <begin position="232"/>
        <end position="287"/>
    </location>
</feature>